<name>A0AA88WTF1_9ASTE</name>
<dbReference type="AlphaFoldDB" id="A0AA88WTF1"/>
<organism evidence="2 3">
    <name type="scientific">Escallonia herrerae</name>
    <dbReference type="NCBI Taxonomy" id="1293975"/>
    <lineage>
        <taxon>Eukaryota</taxon>
        <taxon>Viridiplantae</taxon>
        <taxon>Streptophyta</taxon>
        <taxon>Embryophyta</taxon>
        <taxon>Tracheophyta</taxon>
        <taxon>Spermatophyta</taxon>
        <taxon>Magnoliopsida</taxon>
        <taxon>eudicotyledons</taxon>
        <taxon>Gunneridae</taxon>
        <taxon>Pentapetalae</taxon>
        <taxon>asterids</taxon>
        <taxon>campanulids</taxon>
        <taxon>Escalloniales</taxon>
        <taxon>Escalloniaceae</taxon>
        <taxon>Escallonia</taxon>
    </lineage>
</organism>
<evidence type="ECO:0000313" key="2">
    <source>
        <dbReference type="EMBL" id="KAK3032374.1"/>
    </source>
</evidence>
<feature type="region of interest" description="Disordered" evidence="1">
    <location>
        <begin position="154"/>
        <end position="175"/>
    </location>
</feature>
<proteinExistence type="predicted"/>
<keyword evidence="3" id="KW-1185">Reference proteome</keyword>
<evidence type="ECO:0000313" key="3">
    <source>
        <dbReference type="Proteomes" id="UP001188597"/>
    </source>
</evidence>
<reference evidence="2" key="1">
    <citation type="submission" date="2022-12" db="EMBL/GenBank/DDBJ databases">
        <title>Draft genome assemblies for two species of Escallonia (Escalloniales).</title>
        <authorList>
            <person name="Chanderbali A."/>
            <person name="Dervinis C."/>
            <person name="Anghel I."/>
            <person name="Soltis D."/>
            <person name="Soltis P."/>
            <person name="Zapata F."/>
        </authorList>
    </citation>
    <scope>NUCLEOTIDE SEQUENCE</scope>
    <source>
        <strain evidence="2">UCBG64.0493</strain>
        <tissue evidence="2">Leaf</tissue>
    </source>
</reference>
<accession>A0AA88WTF1</accession>
<dbReference type="EMBL" id="JAVXUP010000271">
    <property type="protein sequence ID" value="KAK3032374.1"/>
    <property type="molecule type" value="Genomic_DNA"/>
</dbReference>
<protein>
    <submittedName>
        <fullName evidence="2">Uncharacterized protein</fullName>
    </submittedName>
</protein>
<comment type="caution">
    <text evidence="2">The sequence shown here is derived from an EMBL/GenBank/DDBJ whole genome shotgun (WGS) entry which is preliminary data.</text>
</comment>
<gene>
    <name evidence="2" type="ORF">RJ639_037092</name>
</gene>
<feature type="region of interest" description="Disordered" evidence="1">
    <location>
        <begin position="242"/>
        <end position="294"/>
    </location>
</feature>
<feature type="compositionally biased region" description="Basic residues" evidence="1">
    <location>
        <begin position="242"/>
        <end position="256"/>
    </location>
</feature>
<evidence type="ECO:0000256" key="1">
    <source>
        <dbReference type="SAM" id="MobiDB-lite"/>
    </source>
</evidence>
<dbReference type="Proteomes" id="UP001188597">
    <property type="component" value="Unassembled WGS sequence"/>
</dbReference>
<feature type="region of interest" description="Disordered" evidence="1">
    <location>
        <begin position="344"/>
        <end position="371"/>
    </location>
</feature>
<sequence>MADCGDELKDRRDGIMERLYSSTVVTVPRRIVESEPQSSRPKLRGKLRRNQLRRVFALYMEHKAQTPDCSSYVSAPTSPGGCSQDDMQYYYSAPSSPIKRLGRNVSFSYCYESDTQKTEEDINSDLDDFEFETSRKFGDQWEFEGSPKFECLVDDEEKQEQQKQPEGGNSLSPMAFADDIISNGQVLPLKLPPRLQYTSQSSIPTSPRSPSSVLKIPFARHNTWNDDYDPFTIALKKVSKEKKGRASVHRRARSHSPFRSLTAHCPNDSGHKPRSEVQQPPRIERSPSELGGSRGSVYARYLRGQTMGHKGSLLVEPNARGLSKPRVLSFGRKVRPEKLAQEGPIKPTVVGPGTVGPKKQNSVKSDKSCGEESRMQKMKGLLIRYASFGMEKRDSEGKAEKGNQLALVSKPSYFKKSSFKFKQSGHMNGKKKASPEAKMAVVQYRPLKMALCLGYVFFFVDDPFYLPLIPLLHGPLFPLSTLDASLSHHPNDPECLPYDPSNEYVCDIGVENSTLVVPPLSPDEPKLMASAIRASYFSVSPTIHDLPGLMTVIVPTSPTLPSCGMRFSAPLFEDDLLPAGVPEFIPVLVADLRIFIPNSTNTGIHL</sequence>